<evidence type="ECO:0000313" key="2">
    <source>
        <dbReference type="EMBL" id="TXG68727.1"/>
    </source>
</evidence>
<dbReference type="SUPFAM" id="SSF56112">
    <property type="entry name" value="Protein kinase-like (PK-like)"/>
    <property type="match status" value="2"/>
</dbReference>
<comment type="caution">
    <text evidence="2">The sequence shown here is derived from an EMBL/GenBank/DDBJ whole genome shotgun (WGS) entry which is preliminary data.</text>
</comment>
<feature type="compositionally biased region" description="Low complexity" evidence="1">
    <location>
        <begin position="187"/>
        <end position="201"/>
    </location>
</feature>
<evidence type="ECO:0000256" key="1">
    <source>
        <dbReference type="SAM" id="MobiDB-lite"/>
    </source>
</evidence>
<sequence>MIASKPAIEKSIDKTHIIQWVSFMLAKGDIRNVVDPRLQGDFSMNSVWEAIELAMACVSQSSAKRPTMKQVALSQCNTSANLLSWERKLQIATEAAQGLESLHSGCYKDVKSTNIFLNEKLEAKLADLFESSHTKSFPLSQVTSLLNSRARAASPSPSQLSPATVTFSAADTVTTACREPPIPHAVSQASPTAPDSAPDASHVAPDSPAAASELGPATSPPSIVLMGPDFHTMVSMTQRYNPWYGSKYGEVCFEVWVCHYLTSLYSFYLKHPHSAIGQKKKPSREDDMGYEGSSTADILSCGGRIRIATETAQGLEYLHSGYIKNIVDPRLQGDYDTNSVWRAVEVAMACVSQSSAKRPTMNQVVIDLNESLAIEIARTNVGRETESRSISLNLHSELLPLAR</sequence>
<dbReference type="Gene3D" id="1.10.510.10">
    <property type="entry name" value="Transferase(Phosphotransferase) domain 1"/>
    <property type="match status" value="3"/>
</dbReference>
<dbReference type="OrthoDB" id="2013020at2759"/>
<proteinExistence type="predicted"/>
<evidence type="ECO:0000313" key="3">
    <source>
        <dbReference type="Proteomes" id="UP000323000"/>
    </source>
</evidence>
<protein>
    <recommendedName>
        <fullName evidence="4">Serine-threonine/tyrosine-protein kinase catalytic domain-containing protein</fullName>
    </recommendedName>
</protein>
<evidence type="ECO:0008006" key="4">
    <source>
        <dbReference type="Google" id="ProtNLM"/>
    </source>
</evidence>
<feature type="region of interest" description="Disordered" evidence="1">
    <location>
        <begin position="182"/>
        <end position="219"/>
    </location>
</feature>
<dbReference type="AlphaFoldDB" id="A0A5C7IHD0"/>
<gene>
    <name evidence="2" type="ORF">EZV62_003662</name>
</gene>
<dbReference type="InterPro" id="IPR011009">
    <property type="entry name" value="Kinase-like_dom_sf"/>
</dbReference>
<organism evidence="2 3">
    <name type="scientific">Acer yangbiense</name>
    <dbReference type="NCBI Taxonomy" id="1000413"/>
    <lineage>
        <taxon>Eukaryota</taxon>
        <taxon>Viridiplantae</taxon>
        <taxon>Streptophyta</taxon>
        <taxon>Embryophyta</taxon>
        <taxon>Tracheophyta</taxon>
        <taxon>Spermatophyta</taxon>
        <taxon>Magnoliopsida</taxon>
        <taxon>eudicotyledons</taxon>
        <taxon>Gunneridae</taxon>
        <taxon>Pentapetalae</taxon>
        <taxon>rosids</taxon>
        <taxon>malvids</taxon>
        <taxon>Sapindales</taxon>
        <taxon>Sapindaceae</taxon>
        <taxon>Hippocastanoideae</taxon>
        <taxon>Acereae</taxon>
        <taxon>Acer</taxon>
    </lineage>
</organism>
<dbReference type="PANTHER" id="PTHR45631">
    <property type="entry name" value="OS07G0107800 PROTEIN-RELATED"/>
    <property type="match status" value="1"/>
</dbReference>
<name>A0A5C7IHD0_9ROSI</name>
<dbReference type="PANTHER" id="PTHR45631:SF197">
    <property type="entry name" value="TYROSINE KINASE FAMILY PROTEIN"/>
    <property type="match status" value="1"/>
</dbReference>
<keyword evidence="3" id="KW-1185">Reference proteome</keyword>
<reference evidence="3" key="1">
    <citation type="journal article" date="2019" name="Gigascience">
        <title>De novo genome assembly of the endangered Acer yangbiense, a plant species with extremely small populations endemic to Yunnan Province, China.</title>
        <authorList>
            <person name="Yang J."/>
            <person name="Wariss H.M."/>
            <person name="Tao L."/>
            <person name="Zhang R."/>
            <person name="Yun Q."/>
            <person name="Hollingsworth P."/>
            <person name="Dao Z."/>
            <person name="Luo G."/>
            <person name="Guo H."/>
            <person name="Ma Y."/>
            <person name="Sun W."/>
        </authorList>
    </citation>
    <scope>NUCLEOTIDE SEQUENCE [LARGE SCALE GENOMIC DNA]</scope>
    <source>
        <strain evidence="3">cv. Malutang</strain>
    </source>
</reference>
<dbReference type="Proteomes" id="UP000323000">
    <property type="component" value="Chromosome 2"/>
</dbReference>
<accession>A0A5C7IHD0</accession>
<dbReference type="EMBL" id="VAHF01000002">
    <property type="protein sequence ID" value="TXG68727.1"/>
    <property type="molecule type" value="Genomic_DNA"/>
</dbReference>